<protein>
    <submittedName>
        <fullName evidence="1">Uncharacterized protein</fullName>
    </submittedName>
</protein>
<comment type="caution">
    <text evidence="1">The sequence shown here is derived from an EMBL/GenBank/DDBJ whole genome shotgun (WGS) entry which is preliminary data.</text>
</comment>
<sequence length="159" mass="18779">MESHAVVDHTGRELPGFRKRERDIKAHFTQGNNQGRIDFSVEFGRRKKFIRGLHKIAFSALTYFVGASETRKQKYNGIRQYVKKGNSTRHIILSRADRLGYYHDFKTPWVSELGDYTMQFVLCGVVFIVDLSENEMHYPRYKSMAEKMFENDQWTYLPN</sequence>
<name>A0A3D0KIN1_9GAMM</name>
<gene>
    <name evidence="1" type="ORF">DEO68_13535</name>
</gene>
<reference evidence="1" key="1">
    <citation type="journal article" date="2018" name="Nat. Biotechnol.">
        <title>A standardized bacterial taxonomy based on genome phylogeny substantially revises the tree of life.</title>
        <authorList>
            <person name="Parks D.H."/>
            <person name="Chuvochina M."/>
            <person name="Waite D.W."/>
            <person name="Rinke C."/>
            <person name="Skarshewski A."/>
            <person name="Chaumeil P.A."/>
            <person name="Hugenholtz P."/>
        </authorList>
    </citation>
    <scope>NUCLEOTIDE SEQUENCE [LARGE SCALE GENOMIC DNA]</scope>
    <source>
        <strain evidence="1">UBA11284</strain>
    </source>
</reference>
<proteinExistence type="predicted"/>
<dbReference type="EMBL" id="DOTR01000078">
    <property type="protein sequence ID" value="HCA03160.1"/>
    <property type="molecule type" value="Genomic_DNA"/>
</dbReference>
<dbReference type="AlphaFoldDB" id="A0A3D0KIN1"/>
<evidence type="ECO:0000313" key="1">
    <source>
        <dbReference type="EMBL" id="HCA03160.1"/>
    </source>
</evidence>
<organism evidence="1">
    <name type="scientific">Halomonas campaniensis</name>
    <dbReference type="NCBI Taxonomy" id="213554"/>
    <lineage>
        <taxon>Bacteria</taxon>
        <taxon>Pseudomonadati</taxon>
        <taxon>Pseudomonadota</taxon>
        <taxon>Gammaproteobacteria</taxon>
        <taxon>Oceanospirillales</taxon>
        <taxon>Halomonadaceae</taxon>
        <taxon>Halomonas</taxon>
    </lineage>
</organism>
<accession>A0A3D0KIN1</accession>